<name>A0ABN2J2P3_9ACTN</name>
<dbReference type="Pfam" id="PF04672">
    <property type="entry name" value="Methyltransf_19"/>
    <property type="match status" value="1"/>
</dbReference>
<keyword evidence="2" id="KW-1185">Reference proteome</keyword>
<dbReference type="InterPro" id="IPR029063">
    <property type="entry name" value="SAM-dependent_MTases_sf"/>
</dbReference>
<sequence>MNSELRMRPYAEILTLFDGLGIVEPGLVPLRRWWRSGSTVGDDLLLYDICLSAVGRNA</sequence>
<evidence type="ECO:0000313" key="1">
    <source>
        <dbReference type="EMBL" id="GAA1716790.1"/>
    </source>
</evidence>
<dbReference type="Proteomes" id="UP001500618">
    <property type="component" value="Unassembled WGS sequence"/>
</dbReference>
<reference evidence="1 2" key="1">
    <citation type="journal article" date="2019" name="Int. J. Syst. Evol. Microbiol.">
        <title>The Global Catalogue of Microorganisms (GCM) 10K type strain sequencing project: providing services to taxonomists for standard genome sequencing and annotation.</title>
        <authorList>
            <consortium name="The Broad Institute Genomics Platform"/>
            <consortium name="The Broad Institute Genome Sequencing Center for Infectious Disease"/>
            <person name="Wu L."/>
            <person name="Ma J."/>
        </authorList>
    </citation>
    <scope>NUCLEOTIDE SEQUENCE [LARGE SCALE GENOMIC DNA]</scope>
    <source>
        <strain evidence="1 2">JCM 14718</strain>
    </source>
</reference>
<accession>A0ABN2J2P3</accession>
<comment type="caution">
    <text evidence="1">The sequence shown here is derived from an EMBL/GenBank/DDBJ whole genome shotgun (WGS) entry which is preliminary data.</text>
</comment>
<dbReference type="InterPro" id="IPR006764">
    <property type="entry name" value="SAM_dep_MeTrfase_SAV2177_type"/>
</dbReference>
<proteinExistence type="predicted"/>
<dbReference type="RefSeq" id="WP_279580500.1">
    <property type="nucleotide sequence ID" value="NZ_BAAANY010000041.1"/>
</dbReference>
<evidence type="ECO:0000313" key="2">
    <source>
        <dbReference type="Proteomes" id="UP001500618"/>
    </source>
</evidence>
<organism evidence="1 2">
    <name type="scientific">Fodinicola feengrottensis</name>
    <dbReference type="NCBI Taxonomy" id="435914"/>
    <lineage>
        <taxon>Bacteria</taxon>
        <taxon>Bacillati</taxon>
        <taxon>Actinomycetota</taxon>
        <taxon>Actinomycetes</taxon>
        <taxon>Mycobacteriales</taxon>
        <taxon>Fodinicola</taxon>
    </lineage>
</organism>
<protein>
    <submittedName>
        <fullName evidence="1">Uncharacterized protein</fullName>
    </submittedName>
</protein>
<dbReference type="EMBL" id="BAAANY010000041">
    <property type="protein sequence ID" value="GAA1716790.1"/>
    <property type="molecule type" value="Genomic_DNA"/>
</dbReference>
<dbReference type="Gene3D" id="3.40.50.150">
    <property type="entry name" value="Vaccinia Virus protein VP39"/>
    <property type="match status" value="1"/>
</dbReference>
<gene>
    <name evidence="1" type="ORF">GCM10009765_76760</name>
</gene>